<dbReference type="RefSeq" id="WP_024027665.1">
    <property type="nucleotide sequence ID" value="NZ_ALAN01000053.1"/>
</dbReference>
<keyword evidence="4 5" id="KW-0175">Coiled coil</keyword>
<dbReference type="PANTHER" id="PTHR32347:SF14">
    <property type="entry name" value="EFFLUX SYSTEM COMPONENT YKNX-RELATED"/>
    <property type="match status" value="1"/>
</dbReference>
<feature type="domain" description="YknX-like beta-barrel" evidence="9">
    <location>
        <begin position="217"/>
        <end position="299"/>
    </location>
</feature>
<dbReference type="InterPro" id="IPR058639">
    <property type="entry name" value="BSH_YknX-like"/>
</dbReference>
<dbReference type="InterPro" id="IPR058637">
    <property type="entry name" value="YknX-like_C"/>
</dbReference>
<dbReference type="InterPro" id="IPR058636">
    <property type="entry name" value="Beta-barrel_YknX"/>
</dbReference>
<dbReference type="Pfam" id="PF25982">
    <property type="entry name" value="HH_YknX"/>
    <property type="match status" value="1"/>
</dbReference>
<feature type="domain" description="YknX-like alpha-helical hairpin" evidence="6">
    <location>
        <begin position="94"/>
        <end position="178"/>
    </location>
</feature>
<dbReference type="FunFam" id="2.40.420.20:FF:000006">
    <property type="entry name" value="RND family efflux transporter MFP subunit"/>
    <property type="match status" value="1"/>
</dbReference>
<dbReference type="Pfam" id="PF25984">
    <property type="entry name" value="BSH_YknX"/>
    <property type="match status" value="1"/>
</dbReference>
<evidence type="ECO:0000256" key="4">
    <source>
        <dbReference type="ARBA" id="ARBA00023054"/>
    </source>
</evidence>
<dbReference type="EMBL" id="ALAN01000053">
    <property type="protein sequence ID" value="ETI69472.1"/>
    <property type="molecule type" value="Genomic_DNA"/>
</dbReference>
<dbReference type="Pfam" id="PF25989">
    <property type="entry name" value="YknX_C"/>
    <property type="match status" value="1"/>
</dbReference>
<dbReference type="GO" id="GO:0022857">
    <property type="term" value="F:transmembrane transporter activity"/>
    <property type="evidence" value="ECO:0007669"/>
    <property type="project" value="InterPro"/>
</dbReference>
<keyword evidence="11" id="KW-1185">Reference proteome</keyword>
<dbReference type="NCBIfam" id="TIGR01730">
    <property type="entry name" value="RND_mfp"/>
    <property type="match status" value="1"/>
</dbReference>
<accession>A0AB94IR29</accession>
<dbReference type="GO" id="GO:0016020">
    <property type="term" value="C:membrane"/>
    <property type="evidence" value="ECO:0007669"/>
    <property type="project" value="InterPro"/>
</dbReference>
<evidence type="ECO:0000259" key="6">
    <source>
        <dbReference type="Pfam" id="PF25982"/>
    </source>
</evidence>
<dbReference type="GO" id="GO:0030313">
    <property type="term" value="C:cell envelope"/>
    <property type="evidence" value="ECO:0007669"/>
    <property type="project" value="UniProtKB-SubCell"/>
</dbReference>
<dbReference type="Pfam" id="PF25990">
    <property type="entry name" value="Beta-barrel_YknX"/>
    <property type="match status" value="1"/>
</dbReference>
<dbReference type="Gene3D" id="2.40.420.20">
    <property type="match status" value="1"/>
</dbReference>
<dbReference type="PANTHER" id="PTHR32347">
    <property type="entry name" value="EFFLUX SYSTEM COMPONENT YKNX-RELATED"/>
    <property type="match status" value="1"/>
</dbReference>
<reference evidence="10 11" key="1">
    <citation type="journal article" date="2014" name="Environ. Microbiol.">
        <title>The nitrate-ammonifying and nosZ-carrying bacterium Bacillus vireti is a potent source and sink for nitric and nitrous oxide under high nitrate conditions.</title>
        <authorList>
            <person name="Mania D."/>
            <person name="Heylen K."/>
            <person name="van Spanning R.J."/>
            <person name="Frostegard A."/>
        </authorList>
    </citation>
    <scope>NUCLEOTIDE SEQUENCE [LARGE SCALE GENOMIC DNA]</scope>
    <source>
        <strain evidence="10 11">LMG 21834</strain>
    </source>
</reference>
<feature type="domain" description="YknX-like C-terminal permuted SH3-like" evidence="8">
    <location>
        <begin position="307"/>
        <end position="374"/>
    </location>
</feature>
<evidence type="ECO:0000259" key="7">
    <source>
        <dbReference type="Pfam" id="PF25984"/>
    </source>
</evidence>
<protein>
    <submittedName>
        <fullName evidence="10">Efflux permease</fullName>
    </submittedName>
</protein>
<evidence type="ECO:0000313" key="10">
    <source>
        <dbReference type="EMBL" id="ETI69472.1"/>
    </source>
</evidence>
<evidence type="ECO:0000259" key="9">
    <source>
        <dbReference type="Pfam" id="PF25990"/>
    </source>
</evidence>
<keyword evidence="3" id="KW-0813">Transport</keyword>
<comment type="similarity">
    <text evidence="2">Belongs to the membrane fusion protein (MFP) (TC 8.A.1) family.</text>
</comment>
<name>A0AB94IR29_9BACI</name>
<organism evidence="10 11">
    <name type="scientific">Neobacillus vireti LMG 21834</name>
    <dbReference type="NCBI Taxonomy" id="1131730"/>
    <lineage>
        <taxon>Bacteria</taxon>
        <taxon>Bacillati</taxon>
        <taxon>Bacillota</taxon>
        <taxon>Bacilli</taxon>
        <taxon>Bacillales</taxon>
        <taxon>Bacillaceae</taxon>
        <taxon>Neobacillus</taxon>
    </lineage>
</organism>
<feature type="domain" description="YknX-like barrel-sandwich hybrid" evidence="7">
    <location>
        <begin position="60"/>
        <end position="212"/>
    </location>
</feature>
<feature type="coiled-coil region" evidence="5">
    <location>
        <begin position="100"/>
        <end position="168"/>
    </location>
</feature>
<comment type="subcellular location">
    <subcellularLocation>
        <location evidence="1">Cell envelope</location>
    </subcellularLocation>
</comment>
<sequence>MKKKTWIAVGVVSLVIIMISVSVYRQVLAKGPSVKTTEIQQEEISSLLMVPGTVKLQEEQIVYASPDKGELKELLVEEGQTVKKGTVLAKLQNPQLELEIEQNEIAIESANLKINQIDKKIKQLKDKEKDLADQVGKDEAKKQLAPELEQLEMEKKLANLDLKQTGLQKDLIAKRQAELEIKSTIDGVILTAKKPDSVSSTGAMADPILHIGKLEGMTASGLLSEYDTLKVNSGQKVILKSDAVQGQEWQGEITKIAILPEQSQAGMQSGSQAVQYPFAVKISGDTKTLKPGFQVIMEIETDKKSAMVLPLDAVHDDGDKPYVFIVKDGKAQKQKVKTGITSGEKIEILEGVSQGDKVIVNGPGNLKNGLEVTVK</sequence>
<comment type="caution">
    <text evidence="10">The sequence shown here is derived from an EMBL/GenBank/DDBJ whole genome shotgun (WGS) entry which is preliminary data.</text>
</comment>
<evidence type="ECO:0000259" key="8">
    <source>
        <dbReference type="Pfam" id="PF25989"/>
    </source>
</evidence>
<dbReference type="InterPro" id="IPR006143">
    <property type="entry name" value="RND_pump_MFP"/>
</dbReference>
<evidence type="ECO:0000256" key="2">
    <source>
        <dbReference type="ARBA" id="ARBA00009477"/>
    </source>
</evidence>
<evidence type="ECO:0000313" key="11">
    <source>
        <dbReference type="Proteomes" id="UP000018877"/>
    </source>
</evidence>
<evidence type="ECO:0000256" key="3">
    <source>
        <dbReference type="ARBA" id="ARBA00022448"/>
    </source>
</evidence>
<dbReference type="AlphaFoldDB" id="A0AB94IR29"/>
<proteinExistence type="inferred from homology"/>
<dbReference type="InterPro" id="IPR050465">
    <property type="entry name" value="UPF0194_transport"/>
</dbReference>
<gene>
    <name evidence="10" type="ORF">BAVI_07269</name>
</gene>
<dbReference type="Gene3D" id="2.40.50.100">
    <property type="match status" value="1"/>
</dbReference>
<dbReference type="InterPro" id="IPR058638">
    <property type="entry name" value="HH_YknX-like"/>
</dbReference>
<dbReference type="Proteomes" id="UP000018877">
    <property type="component" value="Unassembled WGS sequence"/>
</dbReference>
<evidence type="ECO:0000256" key="1">
    <source>
        <dbReference type="ARBA" id="ARBA00004196"/>
    </source>
</evidence>
<evidence type="ECO:0000256" key="5">
    <source>
        <dbReference type="SAM" id="Coils"/>
    </source>
</evidence>
<dbReference type="Gene3D" id="2.40.30.170">
    <property type="match status" value="1"/>
</dbReference>